<keyword evidence="3" id="KW-0998">Cell outer membrane</keyword>
<keyword evidence="6" id="KW-0732">Signal</keyword>
<dbReference type="Proteomes" id="UP001589834">
    <property type="component" value="Unassembled WGS sequence"/>
</dbReference>
<comment type="caution">
    <text evidence="8">The sequence shown here is derived from an EMBL/GenBank/DDBJ whole genome shotgun (WGS) entry which is preliminary data.</text>
</comment>
<name>A0ABV6PZC3_9BURK</name>
<dbReference type="Pfam" id="PF00691">
    <property type="entry name" value="OmpA"/>
    <property type="match status" value="1"/>
</dbReference>
<dbReference type="InterPro" id="IPR027367">
    <property type="entry name" value="Gly-zipper_YMGG"/>
</dbReference>
<dbReference type="PROSITE" id="PS51123">
    <property type="entry name" value="OMPA_2"/>
    <property type="match status" value="1"/>
</dbReference>
<evidence type="ECO:0000313" key="9">
    <source>
        <dbReference type="Proteomes" id="UP001589834"/>
    </source>
</evidence>
<evidence type="ECO:0000256" key="5">
    <source>
        <dbReference type="SAM" id="MobiDB-lite"/>
    </source>
</evidence>
<dbReference type="Gene3D" id="3.30.1330.60">
    <property type="entry name" value="OmpA-like domain"/>
    <property type="match status" value="1"/>
</dbReference>
<dbReference type="InterPro" id="IPR050330">
    <property type="entry name" value="Bact_OuterMem_StrucFunc"/>
</dbReference>
<protein>
    <submittedName>
        <fullName evidence="8">OmpA family protein</fullName>
    </submittedName>
</protein>
<keyword evidence="2 4" id="KW-0472">Membrane</keyword>
<evidence type="ECO:0000256" key="2">
    <source>
        <dbReference type="ARBA" id="ARBA00023136"/>
    </source>
</evidence>
<dbReference type="Pfam" id="PF13441">
    <property type="entry name" value="Gly-zipper_YMGG"/>
    <property type="match status" value="1"/>
</dbReference>
<evidence type="ECO:0000259" key="7">
    <source>
        <dbReference type="PROSITE" id="PS51123"/>
    </source>
</evidence>
<dbReference type="PANTHER" id="PTHR30329">
    <property type="entry name" value="STATOR ELEMENT OF FLAGELLAR MOTOR COMPLEX"/>
    <property type="match status" value="1"/>
</dbReference>
<feature type="signal peptide" evidence="6">
    <location>
        <begin position="1"/>
        <end position="29"/>
    </location>
</feature>
<organism evidence="8 9">
    <name type="scientific">Ottowia pentelensis</name>
    <dbReference type="NCBI Taxonomy" id="511108"/>
    <lineage>
        <taxon>Bacteria</taxon>
        <taxon>Pseudomonadati</taxon>
        <taxon>Pseudomonadota</taxon>
        <taxon>Betaproteobacteria</taxon>
        <taxon>Burkholderiales</taxon>
        <taxon>Comamonadaceae</taxon>
        <taxon>Ottowia</taxon>
    </lineage>
</organism>
<evidence type="ECO:0000256" key="1">
    <source>
        <dbReference type="ARBA" id="ARBA00004442"/>
    </source>
</evidence>
<feature type="chain" id="PRO_5047027424" evidence="6">
    <location>
        <begin position="30"/>
        <end position="235"/>
    </location>
</feature>
<dbReference type="InterPro" id="IPR006664">
    <property type="entry name" value="OMP_bac"/>
</dbReference>
<keyword evidence="9" id="KW-1185">Reference proteome</keyword>
<dbReference type="PROSITE" id="PS51257">
    <property type="entry name" value="PROKAR_LIPOPROTEIN"/>
    <property type="match status" value="1"/>
</dbReference>
<evidence type="ECO:0000256" key="6">
    <source>
        <dbReference type="SAM" id="SignalP"/>
    </source>
</evidence>
<dbReference type="InterPro" id="IPR006665">
    <property type="entry name" value="OmpA-like"/>
</dbReference>
<sequence>MNASSIRTSRAAVAAVTASALLLAGCANMSETQRNSAIGAGVGAVAGGLIGDGKGAVIGAGVGALGGYAWSRYMENKRTQMQQATAGTGVQVTQTPDNQLKLNIPNDVSFATNSAAIEPRLRPILDQFAQGLGQQPGMEVNIVGYTDSTGNDAINNPLSLARANSVRDYLSARGVPARTIRTEGRGSHEPIASNATEAGRAQNRRVEIYLGERAAQTSSAAPAPTYNAPVGRPAR</sequence>
<feature type="region of interest" description="Disordered" evidence="5">
    <location>
        <begin position="213"/>
        <end position="235"/>
    </location>
</feature>
<evidence type="ECO:0000256" key="3">
    <source>
        <dbReference type="ARBA" id="ARBA00023237"/>
    </source>
</evidence>
<dbReference type="SUPFAM" id="SSF103088">
    <property type="entry name" value="OmpA-like"/>
    <property type="match status" value="1"/>
</dbReference>
<accession>A0ABV6PZC3</accession>
<dbReference type="CDD" id="cd07185">
    <property type="entry name" value="OmpA_C-like"/>
    <property type="match status" value="1"/>
</dbReference>
<feature type="domain" description="OmpA-like" evidence="7">
    <location>
        <begin position="97"/>
        <end position="214"/>
    </location>
</feature>
<gene>
    <name evidence="8" type="ORF">ACFFGG_17755</name>
</gene>
<dbReference type="EMBL" id="JBHLTN010000044">
    <property type="protein sequence ID" value="MFC0594398.1"/>
    <property type="molecule type" value="Genomic_DNA"/>
</dbReference>
<dbReference type="InterPro" id="IPR036737">
    <property type="entry name" value="OmpA-like_sf"/>
</dbReference>
<dbReference type="PANTHER" id="PTHR30329:SF21">
    <property type="entry name" value="LIPOPROTEIN YIAD-RELATED"/>
    <property type="match status" value="1"/>
</dbReference>
<feature type="compositionally biased region" description="Low complexity" evidence="5">
    <location>
        <begin position="214"/>
        <end position="225"/>
    </location>
</feature>
<evidence type="ECO:0000313" key="8">
    <source>
        <dbReference type="EMBL" id="MFC0594398.1"/>
    </source>
</evidence>
<dbReference type="RefSeq" id="WP_377485092.1">
    <property type="nucleotide sequence ID" value="NZ_JBHLTN010000044.1"/>
</dbReference>
<dbReference type="PRINTS" id="PR01021">
    <property type="entry name" value="OMPADOMAIN"/>
</dbReference>
<comment type="subcellular location">
    <subcellularLocation>
        <location evidence="1">Cell outer membrane</location>
    </subcellularLocation>
</comment>
<dbReference type="PRINTS" id="PR01023">
    <property type="entry name" value="NAFLGMOTY"/>
</dbReference>
<evidence type="ECO:0000256" key="4">
    <source>
        <dbReference type="PROSITE-ProRule" id="PRU00473"/>
    </source>
</evidence>
<reference evidence="8 9" key="1">
    <citation type="submission" date="2024-09" db="EMBL/GenBank/DDBJ databases">
        <authorList>
            <person name="Sun Q."/>
            <person name="Mori K."/>
        </authorList>
    </citation>
    <scope>NUCLEOTIDE SEQUENCE [LARGE SCALE GENOMIC DNA]</scope>
    <source>
        <strain evidence="8 9">NCAIM B.02336</strain>
    </source>
</reference>
<proteinExistence type="predicted"/>